<organism evidence="2 3">
    <name type="scientific">Panagrellus redivivus</name>
    <name type="common">Microworm</name>
    <dbReference type="NCBI Taxonomy" id="6233"/>
    <lineage>
        <taxon>Eukaryota</taxon>
        <taxon>Metazoa</taxon>
        <taxon>Ecdysozoa</taxon>
        <taxon>Nematoda</taxon>
        <taxon>Chromadorea</taxon>
        <taxon>Rhabditida</taxon>
        <taxon>Tylenchina</taxon>
        <taxon>Panagrolaimomorpha</taxon>
        <taxon>Panagrolaimoidea</taxon>
        <taxon>Panagrolaimidae</taxon>
        <taxon>Panagrellus</taxon>
    </lineage>
</organism>
<proteinExistence type="predicted"/>
<evidence type="ECO:0000313" key="3">
    <source>
        <dbReference type="WBParaSite" id="Pan_g3655.t2"/>
    </source>
</evidence>
<evidence type="ECO:0000256" key="1">
    <source>
        <dbReference type="SAM" id="MobiDB-lite"/>
    </source>
</evidence>
<feature type="region of interest" description="Disordered" evidence="1">
    <location>
        <begin position="1"/>
        <end position="20"/>
    </location>
</feature>
<name>A0A7E4VV56_PANRE</name>
<evidence type="ECO:0000313" key="2">
    <source>
        <dbReference type="Proteomes" id="UP000492821"/>
    </source>
</evidence>
<feature type="region of interest" description="Disordered" evidence="1">
    <location>
        <begin position="129"/>
        <end position="178"/>
    </location>
</feature>
<dbReference type="AlphaFoldDB" id="A0A7E4VV56"/>
<dbReference type="WBParaSite" id="Pan_g3655.t2">
    <property type="protein sequence ID" value="Pan_g3655.t2"/>
    <property type="gene ID" value="Pan_g3655"/>
</dbReference>
<reference evidence="2" key="1">
    <citation type="journal article" date="2013" name="Genetics">
        <title>The draft genome and transcriptome of Panagrellus redivivus are shaped by the harsh demands of a free-living lifestyle.</title>
        <authorList>
            <person name="Srinivasan J."/>
            <person name="Dillman A.R."/>
            <person name="Macchietto M.G."/>
            <person name="Heikkinen L."/>
            <person name="Lakso M."/>
            <person name="Fracchia K.M."/>
            <person name="Antoshechkin I."/>
            <person name="Mortazavi A."/>
            <person name="Wong G."/>
            <person name="Sternberg P.W."/>
        </authorList>
    </citation>
    <scope>NUCLEOTIDE SEQUENCE [LARGE SCALE GENOMIC DNA]</scope>
    <source>
        <strain evidence="2">MT8872</strain>
    </source>
</reference>
<protein>
    <submittedName>
        <fullName evidence="3">Proteoglycan 4-like</fullName>
    </submittedName>
</protein>
<dbReference type="Proteomes" id="UP000492821">
    <property type="component" value="Unassembled WGS sequence"/>
</dbReference>
<keyword evidence="2" id="KW-1185">Reference proteome</keyword>
<accession>A0A7E4VV56</accession>
<feature type="compositionally biased region" description="Low complexity" evidence="1">
    <location>
        <begin position="138"/>
        <end position="171"/>
    </location>
</feature>
<reference evidence="3" key="2">
    <citation type="submission" date="2020-10" db="UniProtKB">
        <authorList>
            <consortium name="WormBaseParasite"/>
        </authorList>
    </citation>
    <scope>IDENTIFICATION</scope>
</reference>
<sequence length="248" mass="26913">MADTAVNHHPHHHDNKRVSFGTEEQVTKIVYDEVPVDGYDGYVKVTRTTTQFTSPDAPPSKVTVTAEHSEIPRPISPPAQIEDIHPTTSPPLPALLKKKMDDSNDNPFRPQEKLFHEVDPIVEAYRNRPYPPSPAGSPIPHDTHPNTTVTTTHDGHQTATTTTTKSTKVTADPSGNGQTVVTEVHTYTTVSANEATPLQSATTTPAKSAAPYVTEPDAALLQSDLPPPGKVELVHIEKKKRCGCCSVQ</sequence>